<name>A0A922SFA8_SPOEX</name>
<dbReference type="AlphaFoldDB" id="A0A922SFA8"/>
<evidence type="ECO:0000313" key="1">
    <source>
        <dbReference type="EMBL" id="KAH9635671.1"/>
    </source>
</evidence>
<proteinExistence type="predicted"/>
<dbReference type="EMBL" id="JACEFF010000538">
    <property type="protein sequence ID" value="KAH9635671.1"/>
    <property type="molecule type" value="Genomic_DNA"/>
</dbReference>
<comment type="caution">
    <text evidence="1">The sequence shown here is derived from an EMBL/GenBank/DDBJ whole genome shotgun (WGS) entry which is preliminary data.</text>
</comment>
<protein>
    <recommendedName>
        <fullName evidence="3">Tick transposon</fullName>
    </recommendedName>
</protein>
<sequence>MNSLPLSLAMSQSKIESVENNILQTKSTQNGQSPFDVQQNLMLEFKDRCEREKNIIIAGIPETFDKKSTVRRNYDNEKIIELTTMLYENCPKHIKSMRLGKYDPNKSRLLKVYFDNNVTPKQLLKNKSKLPDNIRIYSDQTPSQKAFMESLKQELHNRKENGEENLIIKYNISYEITDNQYENNNHYLWIYLQKFDLNIGVIYKPGDTDVKAFLDTYAPQLERRRRTIVVGDFNIDLLGSENYVKQYLDTVQEEGYEIINKKDIDYCTRATANTKTILDHVCTNLTNKRFSISIIESSLSDHKHIYFELLKSEVRTNERVQYEALDYNNLLKCISEAQYENDNNLFSTLEDLIKTQISRNKITKTKILNPPQKDWINKNILDSINKRNILLHQRKTDIENLDIKNKFEEEREKVNTTIRNTKKEYYYKLFQENLKKPKKTWELINTLARNKVKDNCAPSKLIIGSNVITEGISICDAFNEYFSSIGSLLANQIDVKYHANTVNTLMYKSDHKHTTTLDEFAPCTVQEGEYPQN</sequence>
<gene>
    <name evidence="1" type="ORF">HF086_001462</name>
</gene>
<reference evidence="1" key="1">
    <citation type="journal article" date="2021" name="G3 (Bethesda)">
        <title>Genome and transcriptome analysis of the beet armyworm Spodoptera exigua reveals targets for pest control. .</title>
        <authorList>
            <person name="Simon S."/>
            <person name="Breeschoten T."/>
            <person name="Jansen H.J."/>
            <person name="Dirks R.P."/>
            <person name="Schranz M.E."/>
            <person name="Ros V.I.D."/>
        </authorList>
    </citation>
    <scope>NUCLEOTIDE SEQUENCE</scope>
    <source>
        <strain evidence="1">TB_SE_WUR_2020</strain>
    </source>
</reference>
<evidence type="ECO:0008006" key="3">
    <source>
        <dbReference type="Google" id="ProtNLM"/>
    </source>
</evidence>
<dbReference type="Proteomes" id="UP000814243">
    <property type="component" value="Unassembled WGS sequence"/>
</dbReference>
<dbReference type="Gene3D" id="3.60.10.10">
    <property type="entry name" value="Endonuclease/exonuclease/phosphatase"/>
    <property type="match status" value="1"/>
</dbReference>
<dbReference type="InterPro" id="IPR036691">
    <property type="entry name" value="Endo/exonu/phosph_ase_sf"/>
</dbReference>
<accession>A0A922SFA8</accession>
<evidence type="ECO:0000313" key="2">
    <source>
        <dbReference type="Proteomes" id="UP000814243"/>
    </source>
</evidence>
<dbReference type="SUPFAM" id="SSF56219">
    <property type="entry name" value="DNase I-like"/>
    <property type="match status" value="1"/>
</dbReference>
<organism evidence="1 2">
    <name type="scientific">Spodoptera exigua</name>
    <name type="common">Beet armyworm</name>
    <name type="synonym">Noctua fulgens</name>
    <dbReference type="NCBI Taxonomy" id="7107"/>
    <lineage>
        <taxon>Eukaryota</taxon>
        <taxon>Metazoa</taxon>
        <taxon>Ecdysozoa</taxon>
        <taxon>Arthropoda</taxon>
        <taxon>Hexapoda</taxon>
        <taxon>Insecta</taxon>
        <taxon>Pterygota</taxon>
        <taxon>Neoptera</taxon>
        <taxon>Endopterygota</taxon>
        <taxon>Lepidoptera</taxon>
        <taxon>Glossata</taxon>
        <taxon>Ditrysia</taxon>
        <taxon>Noctuoidea</taxon>
        <taxon>Noctuidae</taxon>
        <taxon>Amphipyrinae</taxon>
        <taxon>Spodoptera</taxon>
    </lineage>
</organism>